<feature type="transmembrane region" description="Helical" evidence="6">
    <location>
        <begin position="525"/>
        <end position="543"/>
    </location>
</feature>
<dbReference type="EMBL" id="LBFC01000021">
    <property type="protein sequence ID" value="ONN26990.1"/>
    <property type="molecule type" value="Genomic_DNA"/>
</dbReference>
<dbReference type="Pfam" id="PF03176">
    <property type="entry name" value="MMPL"/>
    <property type="match status" value="2"/>
</dbReference>
<feature type="transmembrane region" description="Helical" evidence="6">
    <location>
        <begin position="625"/>
        <end position="646"/>
    </location>
</feature>
<feature type="domain" description="SSD" evidence="7">
    <location>
        <begin position="201"/>
        <end position="325"/>
    </location>
</feature>
<keyword evidence="5 6" id="KW-0472">Membrane</keyword>
<evidence type="ECO:0000259" key="7">
    <source>
        <dbReference type="PROSITE" id="PS50156"/>
    </source>
</evidence>
<evidence type="ECO:0000256" key="6">
    <source>
        <dbReference type="SAM" id="Phobius"/>
    </source>
</evidence>
<dbReference type="Proteomes" id="UP000242616">
    <property type="component" value="Unassembled WGS sequence"/>
</dbReference>
<protein>
    <submittedName>
        <fullName evidence="8">RND transporter</fullName>
    </submittedName>
</protein>
<keyword evidence="2" id="KW-1003">Cell membrane</keyword>
<evidence type="ECO:0000256" key="4">
    <source>
        <dbReference type="ARBA" id="ARBA00022989"/>
    </source>
</evidence>
<keyword evidence="9" id="KW-1185">Reference proteome</keyword>
<organism evidence="8 9">
    <name type="scientific">Thermosipho affectus</name>
    <dbReference type="NCBI Taxonomy" id="660294"/>
    <lineage>
        <taxon>Bacteria</taxon>
        <taxon>Thermotogati</taxon>
        <taxon>Thermotogota</taxon>
        <taxon>Thermotogae</taxon>
        <taxon>Thermotogales</taxon>
        <taxon>Fervidobacteriaceae</taxon>
        <taxon>Thermosipho</taxon>
    </lineage>
</organism>
<dbReference type="InterPro" id="IPR050545">
    <property type="entry name" value="Mycobact_MmpL"/>
</dbReference>
<feature type="transmembrane region" description="Helical" evidence="6">
    <location>
        <begin position="652"/>
        <end position="676"/>
    </location>
</feature>
<keyword evidence="4 6" id="KW-1133">Transmembrane helix</keyword>
<proteinExistence type="predicted"/>
<dbReference type="SUPFAM" id="SSF82866">
    <property type="entry name" value="Multidrug efflux transporter AcrB transmembrane domain"/>
    <property type="match status" value="2"/>
</dbReference>
<feature type="transmembrane region" description="Helical" evidence="6">
    <location>
        <begin position="550"/>
        <end position="570"/>
    </location>
</feature>
<accession>A0ABX3IGN7</accession>
<feature type="transmembrane region" description="Helical" evidence="6">
    <location>
        <begin position="304"/>
        <end position="324"/>
    </location>
</feature>
<reference evidence="8 9" key="1">
    <citation type="submission" date="2015-06" db="EMBL/GenBank/DDBJ databases">
        <title>Genome sequencing of Thermotogales isolates from hydrothermal vents.</title>
        <authorList>
            <person name="Haverkamp T.H."/>
            <person name="Kublanov I.V."/>
            <person name="Nesbo C.L."/>
        </authorList>
    </citation>
    <scope>NUCLEOTIDE SEQUENCE [LARGE SCALE GENOMIC DNA]</scope>
    <source>
        <strain evidence="9">ik275mar</strain>
    </source>
</reference>
<dbReference type="InterPro" id="IPR001036">
    <property type="entry name" value="Acrflvin-R"/>
</dbReference>
<dbReference type="PROSITE" id="PS50156">
    <property type="entry name" value="SSD"/>
    <property type="match status" value="1"/>
</dbReference>
<dbReference type="InterPro" id="IPR000731">
    <property type="entry name" value="SSD"/>
</dbReference>
<evidence type="ECO:0000256" key="5">
    <source>
        <dbReference type="ARBA" id="ARBA00023136"/>
    </source>
</evidence>
<feature type="transmembrane region" description="Helical" evidence="6">
    <location>
        <begin position="345"/>
        <end position="367"/>
    </location>
</feature>
<feature type="transmembrane region" description="Helical" evidence="6">
    <location>
        <begin position="170"/>
        <end position="190"/>
    </location>
</feature>
<evidence type="ECO:0000313" key="8">
    <source>
        <dbReference type="EMBL" id="ONN26990.1"/>
    </source>
</evidence>
<comment type="subcellular location">
    <subcellularLocation>
        <location evidence="1">Cell membrane</location>
        <topology evidence="1">Multi-pass membrane protein</topology>
    </subcellularLocation>
</comment>
<evidence type="ECO:0000256" key="3">
    <source>
        <dbReference type="ARBA" id="ARBA00022692"/>
    </source>
</evidence>
<feature type="transmembrane region" description="Helical" evidence="6">
    <location>
        <begin position="202"/>
        <end position="221"/>
    </location>
</feature>
<dbReference type="PANTHER" id="PTHR33406:SF13">
    <property type="entry name" value="MEMBRANE PROTEIN YDFJ"/>
    <property type="match status" value="1"/>
</dbReference>
<name>A0ABX3IGN7_9BACT</name>
<evidence type="ECO:0000256" key="2">
    <source>
        <dbReference type="ARBA" id="ARBA00022475"/>
    </source>
</evidence>
<evidence type="ECO:0000313" key="9">
    <source>
        <dbReference type="Proteomes" id="UP000242616"/>
    </source>
</evidence>
<keyword evidence="3 6" id="KW-0812">Transmembrane</keyword>
<dbReference type="InterPro" id="IPR004869">
    <property type="entry name" value="MMPL_dom"/>
</dbReference>
<feature type="transmembrane region" description="Helical" evidence="6">
    <location>
        <begin position="227"/>
        <end position="251"/>
    </location>
</feature>
<evidence type="ECO:0000256" key="1">
    <source>
        <dbReference type="ARBA" id="ARBA00004651"/>
    </source>
</evidence>
<sequence>MVFLMIINVTFFIGLFRIKLKADFSLFKLENSKYEKILNEMEKDFSSENQLNLLVEFDFNPLSLEGLKKIRELNEKLEGIDGIGKVVSPLPKEIPVGFRKVNISNITEENFKLARSFLEKLNTVLKNDGKYYVMFYIFPEKKVVSEIDKVINIPHYFAGSAYLQEKIYDYLLLIIFTIPPIAILTIFIVFKWRLGGIKPTLFSVFPAGMGALWTLGFIGWTVKEISILTILAPIFTIIMGSADGLHFVSHFMDNKEKNDKFGALRETFRSTGVAMILTTITTVAGFLSLVIIDSRSLAQMGKFSALGVTFAGIATWFFLPVVLLKSDITPRKEKSRISVMFKNFIGRKSVIFTIFILLVFLPGMYFVDNNFYMLDLYKEYTSVKKNVDVVSKVAGVSVPVYGYFKTNDLLLPDFADKILNFEKSLSNVKAVSFYDIMKNINEKVLGQKGYPKNIFQVKVLLNLIPPIYDNFINLESLSGRILIFPKEINNEILTDIEKKAPSSVKITGTPYIMKEMNEVLVPQQIKSLLLAVLLVFLIVLIRLKNLKESFISILPISLSLLVMFGFMGYFNIKLSIITATMGSIVVGVGIDYAIHFIESYNYYLKILKNKKLAIEKSFDVTSKPILANALGLAIGLSVLLLSPLKIHEYLVGIMWVSMITSSIFSLTLLPTLLFIANSDRNGV</sequence>
<feature type="transmembrane region" description="Helical" evidence="6">
    <location>
        <begin position="272"/>
        <end position="292"/>
    </location>
</feature>
<comment type="caution">
    <text evidence="8">The sequence shown here is derived from an EMBL/GenBank/DDBJ whole genome shotgun (WGS) entry which is preliminary data.</text>
</comment>
<dbReference type="PANTHER" id="PTHR33406">
    <property type="entry name" value="MEMBRANE PROTEIN MJ1562-RELATED"/>
    <property type="match status" value="1"/>
</dbReference>
<dbReference type="PRINTS" id="PR00702">
    <property type="entry name" value="ACRIFLAVINRP"/>
</dbReference>
<feature type="transmembrane region" description="Helical" evidence="6">
    <location>
        <begin position="576"/>
        <end position="604"/>
    </location>
</feature>
<gene>
    <name evidence="8" type="ORF">XJ44_06530</name>
</gene>
<dbReference type="Gene3D" id="1.20.1640.10">
    <property type="entry name" value="Multidrug efflux transporter AcrB transmembrane domain"/>
    <property type="match status" value="2"/>
</dbReference>